<gene>
    <name evidence="2" type="ORF">WT56_17615</name>
</gene>
<protein>
    <recommendedName>
        <fullName evidence="4">Lipoprotein</fullName>
    </recommendedName>
</protein>
<name>A0A132EGD1_9BURK</name>
<dbReference type="InterPro" id="IPR015943">
    <property type="entry name" value="WD40/YVTN_repeat-like_dom_sf"/>
</dbReference>
<evidence type="ECO:0000313" key="2">
    <source>
        <dbReference type="EMBL" id="KWF29457.1"/>
    </source>
</evidence>
<dbReference type="RefSeq" id="WP_060242689.1">
    <property type="nucleotide sequence ID" value="NZ_LPJR01000031.1"/>
</dbReference>
<dbReference type="SUPFAM" id="SSF69322">
    <property type="entry name" value="Tricorn protease domain 2"/>
    <property type="match status" value="1"/>
</dbReference>
<dbReference type="Proteomes" id="UP000062912">
    <property type="component" value="Unassembled WGS sequence"/>
</dbReference>
<evidence type="ECO:0000256" key="1">
    <source>
        <dbReference type="SAM" id="SignalP"/>
    </source>
</evidence>
<dbReference type="Gene3D" id="2.130.10.10">
    <property type="entry name" value="YVTN repeat-like/Quinoprotein amine dehydrogenase"/>
    <property type="match status" value="1"/>
</dbReference>
<dbReference type="OrthoDB" id="8375at2"/>
<sequence length="543" mass="56798">MRLMARVAIATSISTLVLAGCGGDDNTVSVTPAVSVADYVVPRVPSCSPGDTPETALQGQVPAALRQSGFGGFNCNLKRVSQLQGEGASWSAATYTDKQGQTCFYHATMGATPIYNNPDAPPRVNPGVPVIDISDPAHPVRVSSLTSTAMIDPWESLRVNAARGILAGDNGLGGAGGPELDLYDIATDCTRPQLLASVPVGTGTDGGIVPSTKPLGHEGGFSPDGFTYYIGSPGAKSYYAIDLTVPTRPKLISAISLADLGFGSIPHGLSVSQDGTRAYFVAIGNGGAATGTGAPPLDNVNSNGDNGFFVVDTSDVQNRRPNAQMHRIATVPVRDGSIAQHTVPFRVGGKPYLIEVDEGGSGGIQDPSAAAVKAACNAGMTPFPLGHIYDMSNEAAPRLVSELRLETHATRNCSKVIPDIQGLSAFTYGSHYCSVDNRENATALACSYFNSGVRVFDIRDPSKPKEIAYYNPPSVKSPGAGSAHLIFGQYRAGGPDWCAARLDFDFDRHLLTTACQDNGLLVLSFENGSWPFPESTKATEIGN</sequence>
<evidence type="ECO:0008006" key="4">
    <source>
        <dbReference type="Google" id="ProtNLM"/>
    </source>
</evidence>
<organism evidence="2 3">
    <name type="scientific">Burkholderia pseudomultivorans</name>
    <dbReference type="NCBI Taxonomy" id="1207504"/>
    <lineage>
        <taxon>Bacteria</taxon>
        <taxon>Pseudomonadati</taxon>
        <taxon>Pseudomonadota</taxon>
        <taxon>Betaproteobacteria</taxon>
        <taxon>Burkholderiales</taxon>
        <taxon>Burkholderiaceae</taxon>
        <taxon>Burkholderia</taxon>
        <taxon>Burkholderia cepacia complex</taxon>
    </lineage>
</organism>
<dbReference type="PROSITE" id="PS51257">
    <property type="entry name" value="PROKAR_LIPOPROTEIN"/>
    <property type="match status" value="1"/>
</dbReference>
<keyword evidence="1" id="KW-0732">Signal</keyword>
<reference evidence="2 3" key="1">
    <citation type="submission" date="2015-11" db="EMBL/GenBank/DDBJ databases">
        <title>Expanding the genomic diversity of Burkholderia species for the development of highly accurate diagnostics.</title>
        <authorList>
            <person name="Sahl J."/>
            <person name="Keim P."/>
            <person name="Wagner D."/>
        </authorList>
    </citation>
    <scope>NUCLEOTIDE SEQUENCE [LARGE SCALE GENOMIC DNA]</scope>
    <source>
        <strain evidence="2 3">MSMB368WGS</strain>
    </source>
</reference>
<feature type="chain" id="PRO_5007290762" description="Lipoprotein" evidence="1">
    <location>
        <begin position="20"/>
        <end position="543"/>
    </location>
</feature>
<feature type="signal peptide" evidence="1">
    <location>
        <begin position="1"/>
        <end position="19"/>
    </location>
</feature>
<proteinExistence type="predicted"/>
<dbReference type="EMBL" id="LPJR01000031">
    <property type="protein sequence ID" value="KWF29457.1"/>
    <property type="molecule type" value="Genomic_DNA"/>
</dbReference>
<evidence type="ECO:0000313" key="3">
    <source>
        <dbReference type="Proteomes" id="UP000062912"/>
    </source>
</evidence>
<accession>A0A132EGD1</accession>
<comment type="caution">
    <text evidence="2">The sequence shown here is derived from an EMBL/GenBank/DDBJ whole genome shotgun (WGS) entry which is preliminary data.</text>
</comment>
<dbReference type="AlphaFoldDB" id="A0A132EGD1"/>